<reference evidence="1 2" key="1">
    <citation type="journal article" date="2014" name="Nat. Commun.">
        <title>Molecular traces of alternative social organization in a termite genome.</title>
        <authorList>
            <person name="Terrapon N."/>
            <person name="Li C."/>
            <person name="Robertson H.M."/>
            <person name="Ji L."/>
            <person name="Meng X."/>
            <person name="Booth W."/>
            <person name="Chen Z."/>
            <person name="Childers C.P."/>
            <person name="Glastad K.M."/>
            <person name="Gokhale K."/>
            <person name="Gowin J."/>
            <person name="Gronenberg W."/>
            <person name="Hermansen R.A."/>
            <person name="Hu H."/>
            <person name="Hunt B.G."/>
            <person name="Huylmans A.K."/>
            <person name="Khalil S.M."/>
            <person name="Mitchell R.D."/>
            <person name="Munoz-Torres M.C."/>
            <person name="Mustard J.A."/>
            <person name="Pan H."/>
            <person name="Reese J.T."/>
            <person name="Scharf M.E."/>
            <person name="Sun F."/>
            <person name="Vogel H."/>
            <person name="Xiao J."/>
            <person name="Yang W."/>
            <person name="Yang Z."/>
            <person name="Yang Z."/>
            <person name="Zhou J."/>
            <person name="Zhu J."/>
            <person name="Brent C.S."/>
            <person name="Elsik C.G."/>
            <person name="Goodisman M.A."/>
            <person name="Liberles D.A."/>
            <person name="Roe R.M."/>
            <person name="Vargo E.L."/>
            <person name="Vilcinskas A."/>
            <person name="Wang J."/>
            <person name="Bornberg-Bauer E."/>
            <person name="Korb J."/>
            <person name="Zhang G."/>
            <person name="Liebig J."/>
        </authorList>
    </citation>
    <scope>NUCLEOTIDE SEQUENCE [LARGE SCALE GENOMIC DNA]</scope>
    <source>
        <tissue evidence="1">Whole organism</tissue>
    </source>
</reference>
<dbReference type="STRING" id="136037.A0A067QU93"/>
<evidence type="ECO:0000313" key="2">
    <source>
        <dbReference type="Proteomes" id="UP000027135"/>
    </source>
</evidence>
<dbReference type="Proteomes" id="UP000027135">
    <property type="component" value="Unassembled WGS sequence"/>
</dbReference>
<dbReference type="AlphaFoldDB" id="A0A067QU93"/>
<proteinExistence type="predicted"/>
<dbReference type="InParanoid" id="A0A067QU93"/>
<keyword evidence="2" id="KW-1185">Reference proteome</keyword>
<sequence length="154" mass="17256">MTDLLIQPVTSRGDTFPRRLLDGCRSSVVNRYGRAGDSLGSELKHSKSDDLVLQSAGLIPSDTQRTRCDSSIPKTVCVVYEDDVVSSHVLPKANHFSDNETVEVRPTNSDKAPRKISGDFSDVQRISNRHVGLYDRVDPEDSIRDMITENDFYR</sequence>
<gene>
    <name evidence="1" type="ORF">L798_02737</name>
</gene>
<dbReference type="EMBL" id="KK853422">
    <property type="protein sequence ID" value="KDR07705.1"/>
    <property type="molecule type" value="Genomic_DNA"/>
</dbReference>
<accession>A0A067QU93</accession>
<organism evidence="1 2">
    <name type="scientific">Zootermopsis nevadensis</name>
    <name type="common">Dampwood termite</name>
    <dbReference type="NCBI Taxonomy" id="136037"/>
    <lineage>
        <taxon>Eukaryota</taxon>
        <taxon>Metazoa</taxon>
        <taxon>Ecdysozoa</taxon>
        <taxon>Arthropoda</taxon>
        <taxon>Hexapoda</taxon>
        <taxon>Insecta</taxon>
        <taxon>Pterygota</taxon>
        <taxon>Neoptera</taxon>
        <taxon>Polyneoptera</taxon>
        <taxon>Dictyoptera</taxon>
        <taxon>Blattodea</taxon>
        <taxon>Blattoidea</taxon>
        <taxon>Termitoidae</taxon>
        <taxon>Termopsidae</taxon>
        <taxon>Zootermopsis</taxon>
    </lineage>
</organism>
<protein>
    <submittedName>
        <fullName evidence="1">Uncharacterized protein</fullName>
    </submittedName>
</protein>
<name>A0A067QU93_ZOONE</name>
<evidence type="ECO:0000313" key="1">
    <source>
        <dbReference type="EMBL" id="KDR07705.1"/>
    </source>
</evidence>